<dbReference type="InterPro" id="IPR052228">
    <property type="entry name" value="Sec_Metab_Biosynth_Oxidored"/>
</dbReference>
<reference evidence="2 3" key="1">
    <citation type="submission" date="2018-02" db="EMBL/GenBank/DDBJ databases">
        <title>Draft genome sequences of Elsinoe sp., causing black scab on jojoba.</title>
        <authorList>
            <person name="Stodart B."/>
            <person name="Jeffress S."/>
            <person name="Ash G."/>
            <person name="Arun Chinnappa K."/>
        </authorList>
    </citation>
    <scope>NUCLEOTIDE SEQUENCE [LARGE SCALE GENOMIC DNA]</scope>
    <source>
        <strain evidence="2 3">Hillstone_2</strain>
    </source>
</reference>
<keyword evidence="1" id="KW-0560">Oxidoreductase</keyword>
<proteinExistence type="predicted"/>
<evidence type="ECO:0000313" key="2">
    <source>
        <dbReference type="EMBL" id="TKX18858.1"/>
    </source>
</evidence>
<gene>
    <name evidence="2" type="ORF">C1H76_8980</name>
</gene>
<evidence type="ECO:0000313" key="3">
    <source>
        <dbReference type="Proteomes" id="UP000308133"/>
    </source>
</evidence>
<evidence type="ECO:0000256" key="1">
    <source>
        <dbReference type="ARBA" id="ARBA00023002"/>
    </source>
</evidence>
<organism evidence="2 3">
    <name type="scientific">Elsinoe australis</name>
    <dbReference type="NCBI Taxonomy" id="40998"/>
    <lineage>
        <taxon>Eukaryota</taxon>
        <taxon>Fungi</taxon>
        <taxon>Dikarya</taxon>
        <taxon>Ascomycota</taxon>
        <taxon>Pezizomycotina</taxon>
        <taxon>Dothideomycetes</taxon>
        <taxon>Dothideomycetidae</taxon>
        <taxon>Myriangiales</taxon>
        <taxon>Elsinoaceae</taxon>
        <taxon>Elsinoe</taxon>
    </lineage>
</organism>
<name>A0A4U7ALG5_9PEZI</name>
<protein>
    <submittedName>
        <fullName evidence="2">Uncharacterized protein</fullName>
    </submittedName>
</protein>
<dbReference type="PANTHER" id="PTHR47534:SF3">
    <property type="entry name" value="ALCOHOL DEHYDROGENASE-LIKE C-TERMINAL DOMAIN-CONTAINING PROTEIN"/>
    <property type="match status" value="1"/>
</dbReference>
<sequence>MQLTPLLTASPLSGHAISIYAGSFEEGNKPGELPMGCPSPDTYGVSSVRKHTSFMKTFLFEDLAEKNAGRLRLTHIYPGLVDGPTFYSNEMPAWFRIIWTIMKPLLSWYMTSPEDCGLVMLYLATAHFPARGSDRGDSGHIANSTDGVPGGGCYSVGQRADAKAKGVTYDRVRLATTKDQVWKHTMGVLETSSK</sequence>
<dbReference type="GO" id="GO:0016491">
    <property type="term" value="F:oxidoreductase activity"/>
    <property type="evidence" value="ECO:0007669"/>
    <property type="project" value="UniProtKB-KW"/>
</dbReference>
<accession>A0A4U7ALG5</accession>
<dbReference type="AlphaFoldDB" id="A0A4U7ALG5"/>
<dbReference type="EMBL" id="PTQR01000125">
    <property type="protein sequence ID" value="TKX18858.1"/>
    <property type="molecule type" value="Genomic_DNA"/>
</dbReference>
<dbReference type="Proteomes" id="UP000308133">
    <property type="component" value="Unassembled WGS sequence"/>
</dbReference>
<comment type="caution">
    <text evidence="2">The sequence shown here is derived from an EMBL/GenBank/DDBJ whole genome shotgun (WGS) entry which is preliminary data.</text>
</comment>
<dbReference type="PANTHER" id="PTHR47534">
    <property type="entry name" value="YALI0E05731P"/>
    <property type="match status" value="1"/>
</dbReference>